<dbReference type="PROSITE" id="PS50234">
    <property type="entry name" value="VWFA"/>
    <property type="match status" value="1"/>
</dbReference>
<feature type="domain" description="VWFA" evidence="3">
    <location>
        <begin position="51"/>
        <end position="235"/>
    </location>
</feature>
<feature type="signal peptide" evidence="2">
    <location>
        <begin position="1"/>
        <end position="19"/>
    </location>
</feature>
<evidence type="ECO:0000313" key="4">
    <source>
        <dbReference type="EMBL" id="KAK4229683.1"/>
    </source>
</evidence>
<dbReference type="InterPro" id="IPR036465">
    <property type="entry name" value="vWFA_dom_sf"/>
</dbReference>
<dbReference type="AlphaFoldDB" id="A0AAN7H221"/>
<organism evidence="4 5">
    <name type="scientific">Podospora fimiseda</name>
    <dbReference type="NCBI Taxonomy" id="252190"/>
    <lineage>
        <taxon>Eukaryota</taxon>
        <taxon>Fungi</taxon>
        <taxon>Dikarya</taxon>
        <taxon>Ascomycota</taxon>
        <taxon>Pezizomycotina</taxon>
        <taxon>Sordariomycetes</taxon>
        <taxon>Sordariomycetidae</taxon>
        <taxon>Sordariales</taxon>
        <taxon>Podosporaceae</taxon>
        <taxon>Podospora</taxon>
    </lineage>
</organism>
<protein>
    <submittedName>
        <fullName evidence="4">von Willebrand factor type A domain-containing protein</fullName>
    </submittedName>
</protein>
<dbReference type="InterPro" id="IPR002035">
    <property type="entry name" value="VWF_A"/>
</dbReference>
<dbReference type="EMBL" id="MU865305">
    <property type="protein sequence ID" value="KAK4229683.1"/>
    <property type="molecule type" value="Genomic_DNA"/>
</dbReference>
<dbReference type="SMART" id="SM00327">
    <property type="entry name" value="VWA"/>
    <property type="match status" value="1"/>
</dbReference>
<evidence type="ECO:0000256" key="1">
    <source>
        <dbReference type="SAM" id="MobiDB-lite"/>
    </source>
</evidence>
<reference evidence="4" key="2">
    <citation type="submission" date="2023-05" db="EMBL/GenBank/DDBJ databases">
        <authorList>
            <consortium name="Lawrence Berkeley National Laboratory"/>
            <person name="Steindorff A."/>
            <person name="Hensen N."/>
            <person name="Bonometti L."/>
            <person name="Westerberg I."/>
            <person name="Brannstrom I.O."/>
            <person name="Guillou S."/>
            <person name="Cros-Aarteil S."/>
            <person name="Calhoun S."/>
            <person name="Haridas S."/>
            <person name="Kuo A."/>
            <person name="Mondo S."/>
            <person name="Pangilinan J."/>
            <person name="Riley R."/>
            <person name="Labutti K."/>
            <person name="Andreopoulos B."/>
            <person name="Lipzen A."/>
            <person name="Chen C."/>
            <person name="Yanf M."/>
            <person name="Daum C."/>
            <person name="Ng V."/>
            <person name="Clum A."/>
            <person name="Ohm R."/>
            <person name="Martin F."/>
            <person name="Silar P."/>
            <person name="Natvig D."/>
            <person name="Lalanne C."/>
            <person name="Gautier V."/>
            <person name="Ament-Velasquez S.L."/>
            <person name="Kruys A."/>
            <person name="Hutchinson M.I."/>
            <person name="Powell A.J."/>
            <person name="Barry K."/>
            <person name="Miller A.N."/>
            <person name="Grigoriev I.V."/>
            <person name="Debuchy R."/>
            <person name="Gladieux P."/>
            <person name="Thoren M.H."/>
            <person name="Johannesson H."/>
        </authorList>
    </citation>
    <scope>NUCLEOTIDE SEQUENCE</scope>
    <source>
        <strain evidence="4">CBS 990.96</strain>
    </source>
</reference>
<evidence type="ECO:0000259" key="3">
    <source>
        <dbReference type="PROSITE" id="PS50234"/>
    </source>
</evidence>
<sequence length="621" mass="63664">MRTISLLPGLLLLATTAIAKSLVSPAHQLQKRTELQTCSDLTVNSNNGNRKVVIVIDRSGSMSSADPDDLRLAAGQALNDFLISNKEATGGKKADQVAVVAFDSFAETVFGPGDPGDPAANAAIADIKIRGGTYIAEGVYTAMNHIAAMSGETKDRSAIVVFTDGSDSDTAELVSAITNATSQGIRVSFGYLDYSASAQPTSVLRALRDSKGVYATITLAAGSQNFINYVLLNGLTAQDNPQGAGDRLLAGLATTQFISGSDAVTLKYSAEKGENANFTAVSFTGDKLVLEAKMGGKTFQSITQYATTRQFVNVTAPSNGILEVVIKANNSPKDGLFSILTNSNQPIKNCTVGVGGKKGLTAGAKAGVGIGVVAAVAALAGAAFYGYKHFIAGAGAAGGAGVPPPPGVPTGPSGMEGGYHNGPSPLEKLQPMANVSPVGAEGPLLQSMPPGNTGFEAQGIPPNGTAPPGPGPLSNMPPPPPSFSTPMNMPITGIPPAGPGTAFIPPMVPPPIFKNSSSDRPGSSTNQNNNIPPDNNTASFLPPGSGGVAATAGAPFPVPGPPSLQQTQKQNHHHHPWLAPDMACEHPECPLNLEGHECVPDKKNCLCTCRDRGCLVGSRWM</sequence>
<dbReference type="Proteomes" id="UP001301958">
    <property type="component" value="Unassembled WGS sequence"/>
</dbReference>
<feature type="compositionally biased region" description="Polar residues" evidence="1">
    <location>
        <begin position="514"/>
        <end position="525"/>
    </location>
</feature>
<feature type="chain" id="PRO_5042832530" evidence="2">
    <location>
        <begin position="20"/>
        <end position="621"/>
    </location>
</feature>
<keyword evidence="2" id="KW-0732">Signal</keyword>
<feature type="compositionally biased region" description="Low complexity" evidence="1">
    <location>
        <begin position="484"/>
        <end position="505"/>
    </location>
</feature>
<keyword evidence="5" id="KW-1185">Reference proteome</keyword>
<dbReference type="Gene3D" id="3.40.50.410">
    <property type="entry name" value="von Willebrand factor, type A domain"/>
    <property type="match status" value="1"/>
</dbReference>
<accession>A0AAN7H221</accession>
<proteinExistence type="predicted"/>
<dbReference type="Pfam" id="PF13519">
    <property type="entry name" value="VWA_2"/>
    <property type="match status" value="1"/>
</dbReference>
<dbReference type="CDD" id="cd00198">
    <property type="entry name" value="vWFA"/>
    <property type="match status" value="1"/>
</dbReference>
<feature type="compositionally biased region" description="Low complexity" evidence="1">
    <location>
        <begin position="526"/>
        <end position="536"/>
    </location>
</feature>
<name>A0AAN7H221_9PEZI</name>
<dbReference type="SUPFAM" id="SSF53300">
    <property type="entry name" value="vWA-like"/>
    <property type="match status" value="1"/>
</dbReference>
<feature type="region of interest" description="Disordered" evidence="1">
    <location>
        <begin position="404"/>
        <end position="574"/>
    </location>
</feature>
<feature type="compositionally biased region" description="Pro residues" evidence="1">
    <location>
        <begin position="464"/>
        <end position="483"/>
    </location>
</feature>
<evidence type="ECO:0000313" key="5">
    <source>
        <dbReference type="Proteomes" id="UP001301958"/>
    </source>
</evidence>
<reference evidence="4" key="1">
    <citation type="journal article" date="2023" name="Mol. Phylogenet. Evol.">
        <title>Genome-scale phylogeny and comparative genomics of the fungal order Sordariales.</title>
        <authorList>
            <person name="Hensen N."/>
            <person name="Bonometti L."/>
            <person name="Westerberg I."/>
            <person name="Brannstrom I.O."/>
            <person name="Guillou S."/>
            <person name="Cros-Aarteil S."/>
            <person name="Calhoun S."/>
            <person name="Haridas S."/>
            <person name="Kuo A."/>
            <person name="Mondo S."/>
            <person name="Pangilinan J."/>
            <person name="Riley R."/>
            <person name="LaButti K."/>
            <person name="Andreopoulos B."/>
            <person name="Lipzen A."/>
            <person name="Chen C."/>
            <person name="Yan M."/>
            <person name="Daum C."/>
            <person name="Ng V."/>
            <person name="Clum A."/>
            <person name="Steindorff A."/>
            <person name="Ohm R.A."/>
            <person name="Martin F."/>
            <person name="Silar P."/>
            <person name="Natvig D.O."/>
            <person name="Lalanne C."/>
            <person name="Gautier V."/>
            <person name="Ament-Velasquez S.L."/>
            <person name="Kruys A."/>
            <person name="Hutchinson M.I."/>
            <person name="Powell A.J."/>
            <person name="Barry K."/>
            <person name="Miller A.N."/>
            <person name="Grigoriev I.V."/>
            <person name="Debuchy R."/>
            <person name="Gladieux P."/>
            <person name="Hiltunen Thoren M."/>
            <person name="Johannesson H."/>
        </authorList>
    </citation>
    <scope>NUCLEOTIDE SEQUENCE</scope>
    <source>
        <strain evidence="4">CBS 990.96</strain>
    </source>
</reference>
<evidence type="ECO:0000256" key="2">
    <source>
        <dbReference type="SAM" id="SignalP"/>
    </source>
</evidence>
<gene>
    <name evidence="4" type="ORF">QBC38DRAFT_452930</name>
</gene>
<comment type="caution">
    <text evidence="4">The sequence shown here is derived from an EMBL/GenBank/DDBJ whole genome shotgun (WGS) entry which is preliminary data.</text>
</comment>